<dbReference type="Proteomes" id="UP000231516">
    <property type="component" value="Unassembled WGS sequence"/>
</dbReference>
<accession>A0A2G5K3E0</accession>
<keyword evidence="3" id="KW-1185">Reference proteome</keyword>
<dbReference type="Pfam" id="PF09361">
    <property type="entry name" value="Phasin_2"/>
    <property type="match status" value="1"/>
</dbReference>
<reference evidence="2 3" key="1">
    <citation type="submission" date="2016-08" db="EMBL/GenBank/DDBJ databases">
        <title>Draft genome of Amylibacter sp. strain 4G11.</title>
        <authorList>
            <person name="Wong S.-K."/>
            <person name="Hamasaki K."/>
            <person name="Yoshizawa S."/>
        </authorList>
    </citation>
    <scope>NUCLEOTIDE SEQUENCE [LARGE SCALE GENOMIC DNA]</scope>
    <source>
        <strain evidence="2 3">4G11</strain>
    </source>
</reference>
<feature type="domain" description="Phasin" evidence="1">
    <location>
        <begin position="30"/>
        <end position="122"/>
    </location>
</feature>
<dbReference type="OrthoDB" id="9904007at2"/>
<evidence type="ECO:0000313" key="3">
    <source>
        <dbReference type="Proteomes" id="UP000231516"/>
    </source>
</evidence>
<dbReference type="AlphaFoldDB" id="A0A2G5K3E0"/>
<gene>
    <name evidence="2" type="ORF">BFP76_08370</name>
</gene>
<comment type="caution">
    <text evidence="2">The sequence shown here is derived from an EMBL/GenBank/DDBJ whole genome shotgun (WGS) entry which is preliminary data.</text>
</comment>
<organism evidence="2 3">
    <name type="scientific">Paramylibacter kogurei</name>
    <dbReference type="NCBI Taxonomy" id="1889778"/>
    <lineage>
        <taxon>Bacteria</taxon>
        <taxon>Pseudomonadati</taxon>
        <taxon>Pseudomonadota</taxon>
        <taxon>Alphaproteobacteria</taxon>
        <taxon>Rhodobacterales</taxon>
        <taxon>Paracoccaceae</taxon>
        <taxon>Paramylibacter</taxon>
    </lineage>
</organism>
<evidence type="ECO:0000313" key="2">
    <source>
        <dbReference type="EMBL" id="PIB23542.1"/>
    </source>
</evidence>
<proteinExistence type="predicted"/>
<sequence length="133" mass="14216">MANKVDSAEAVSKVTNSAIEKSQEIFAKSTAASEKFVEGLIEVNASAFKGAEVVAKKAYDNYVSNVTTSFDDAKALAKSADVAEFVKTASSTVTKSAETYSTQGKELAELSQKIFKDNLEMTKKFYASAFKAA</sequence>
<evidence type="ECO:0000259" key="1">
    <source>
        <dbReference type="Pfam" id="PF09361"/>
    </source>
</evidence>
<protein>
    <recommendedName>
        <fullName evidence="1">Phasin domain-containing protein</fullName>
    </recommendedName>
</protein>
<dbReference type="EMBL" id="MDGM01000013">
    <property type="protein sequence ID" value="PIB23542.1"/>
    <property type="molecule type" value="Genomic_DNA"/>
</dbReference>
<name>A0A2G5K3E0_9RHOB</name>
<dbReference type="InterPro" id="IPR018968">
    <property type="entry name" value="Phasin"/>
</dbReference>
<dbReference type="RefSeq" id="WP_099594304.1">
    <property type="nucleotide sequence ID" value="NZ_MDGM01000013.1"/>
</dbReference>